<feature type="non-terminal residue" evidence="1">
    <location>
        <position position="43"/>
    </location>
</feature>
<gene>
    <name evidence="1" type="ORF">SVUK_LOCUS20806</name>
</gene>
<evidence type="ECO:0000313" key="2">
    <source>
        <dbReference type="Proteomes" id="UP000270094"/>
    </source>
</evidence>
<name>A0A3P7M3E7_STRVU</name>
<reference evidence="1 2" key="1">
    <citation type="submission" date="2018-11" db="EMBL/GenBank/DDBJ databases">
        <authorList>
            <consortium name="Pathogen Informatics"/>
        </authorList>
    </citation>
    <scope>NUCLEOTIDE SEQUENCE [LARGE SCALE GENOMIC DNA]</scope>
</reference>
<keyword evidence="2" id="KW-1185">Reference proteome</keyword>
<protein>
    <submittedName>
        <fullName evidence="1">Uncharacterized protein</fullName>
    </submittedName>
</protein>
<dbReference type="Proteomes" id="UP000270094">
    <property type="component" value="Unassembled WGS sequence"/>
</dbReference>
<dbReference type="AlphaFoldDB" id="A0A3P7M3E7"/>
<evidence type="ECO:0000313" key="1">
    <source>
        <dbReference type="EMBL" id="VDM85808.1"/>
    </source>
</evidence>
<proteinExistence type="predicted"/>
<accession>A0A3P7M3E7</accession>
<organism evidence="1 2">
    <name type="scientific">Strongylus vulgaris</name>
    <name type="common">Blood worm</name>
    <dbReference type="NCBI Taxonomy" id="40348"/>
    <lineage>
        <taxon>Eukaryota</taxon>
        <taxon>Metazoa</taxon>
        <taxon>Ecdysozoa</taxon>
        <taxon>Nematoda</taxon>
        <taxon>Chromadorea</taxon>
        <taxon>Rhabditida</taxon>
        <taxon>Rhabditina</taxon>
        <taxon>Rhabditomorpha</taxon>
        <taxon>Strongyloidea</taxon>
        <taxon>Strongylidae</taxon>
        <taxon>Strongylus</taxon>
    </lineage>
</organism>
<sequence>MAVKDLSEDYGGEDDVERDLLHYSYKDVLAPENYGKVQPMLSD</sequence>
<dbReference type="EMBL" id="UYYB01145629">
    <property type="protein sequence ID" value="VDM85808.1"/>
    <property type="molecule type" value="Genomic_DNA"/>
</dbReference>